<keyword evidence="4" id="KW-1185">Reference proteome</keyword>
<keyword evidence="1" id="KW-0175">Coiled coil</keyword>
<dbReference type="InterPro" id="IPR005374">
    <property type="entry name" value="BBLN_eukaryota"/>
</dbReference>
<evidence type="ECO:0000313" key="3">
    <source>
        <dbReference type="EMBL" id="KAG8228822.1"/>
    </source>
</evidence>
<dbReference type="Proteomes" id="UP000792457">
    <property type="component" value="Unassembled WGS sequence"/>
</dbReference>
<protein>
    <submittedName>
        <fullName evidence="3">Uncharacterized protein</fullName>
    </submittedName>
</protein>
<dbReference type="AlphaFoldDB" id="A0A8K0K6T9"/>
<feature type="coiled-coil region" evidence="1">
    <location>
        <begin position="40"/>
        <end position="81"/>
    </location>
</feature>
<dbReference type="Pfam" id="PF03670">
    <property type="entry name" value="UPF0184"/>
    <property type="match status" value="1"/>
</dbReference>
<dbReference type="OrthoDB" id="10050612at2759"/>
<sequence length="102" mass="11644">MKYLVFGRKMIEKDEVTTPEKSNADDDRETENEQISDDAVDMVEEELEALNSHLDKLGTALDNLERKNDDIHAQLVELLEANRQVKMQFQAESPANINEGPQ</sequence>
<reference evidence="3" key="1">
    <citation type="submission" date="2013-04" db="EMBL/GenBank/DDBJ databases">
        <authorList>
            <person name="Qu J."/>
            <person name="Murali S.C."/>
            <person name="Bandaranaike D."/>
            <person name="Bellair M."/>
            <person name="Blankenburg K."/>
            <person name="Chao H."/>
            <person name="Dinh H."/>
            <person name="Doddapaneni H."/>
            <person name="Downs B."/>
            <person name="Dugan-Rocha S."/>
            <person name="Elkadiri S."/>
            <person name="Gnanaolivu R.D."/>
            <person name="Hernandez B."/>
            <person name="Javaid M."/>
            <person name="Jayaseelan J.C."/>
            <person name="Lee S."/>
            <person name="Li M."/>
            <person name="Ming W."/>
            <person name="Munidasa M."/>
            <person name="Muniz J."/>
            <person name="Nguyen L."/>
            <person name="Ongeri F."/>
            <person name="Osuji N."/>
            <person name="Pu L.-L."/>
            <person name="Puazo M."/>
            <person name="Qu C."/>
            <person name="Quiroz J."/>
            <person name="Raj R."/>
            <person name="Weissenberger G."/>
            <person name="Xin Y."/>
            <person name="Zou X."/>
            <person name="Han Y."/>
            <person name="Richards S."/>
            <person name="Worley K."/>
            <person name="Muzny D."/>
            <person name="Gibbs R."/>
        </authorList>
    </citation>
    <scope>NUCLEOTIDE SEQUENCE</scope>
    <source>
        <strain evidence="3">Sampled in the wild</strain>
    </source>
</reference>
<feature type="region of interest" description="Disordered" evidence="2">
    <location>
        <begin position="14"/>
        <end position="38"/>
    </location>
</feature>
<accession>A0A8K0K6T9</accession>
<comment type="caution">
    <text evidence="3">The sequence shown here is derived from an EMBL/GenBank/DDBJ whole genome shotgun (WGS) entry which is preliminary data.</text>
</comment>
<reference evidence="3" key="2">
    <citation type="submission" date="2017-10" db="EMBL/GenBank/DDBJ databases">
        <title>Ladona fulva Genome sequencing and assembly.</title>
        <authorList>
            <person name="Murali S."/>
            <person name="Richards S."/>
            <person name="Bandaranaike D."/>
            <person name="Bellair M."/>
            <person name="Blankenburg K."/>
            <person name="Chao H."/>
            <person name="Dinh H."/>
            <person name="Doddapaneni H."/>
            <person name="Dugan-Rocha S."/>
            <person name="Elkadiri S."/>
            <person name="Gnanaolivu R."/>
            <person name="Hernandez B."/>
            <person name="Skinner E."/>
            <person name="Javaid M."/>
            <person name="Lee S."/>
            <person name="Li M."/>
            <person name="Ming W."/>
            <person name="Munidasa M."/>
            <person name="Muniz J."/>
            <person name="Nguyen L."/>
            <person name="Hughes D."/>
            <person name="Osuji N."/>
            <person name="Pu L.-L."/>
            <person name="Puazo M."/>
            <person name="Qu C."/>
            <person name="Quiroz J."/>
            <person name="Raj R."/>
            <person name="Weissenberger G."/>
            <person name="Xin Y."/>
            <person name="Zou X."/>
            <person name="Han Y."/>
            <person name="Worley K."/>
            <person name="Muzny D."/>
            <person name="Gibbs R."/>
        </authorList>
    </citation>
    <scope>NUCLEOTIDE SEQUENCE</scope>
    <source>
        <strain evidence="3">Sampled in the wild</strain>
    </source>
</reference>
<gene>
    <name evidence="3" type="ORF">J437_LFUL008318</name>
</gene>
<evidence type="ECO:0000256" key="1">
    <source>
        <dbReference type="SAM" id="Coils"/>
    </source>
</evidence>
<evidence type="ECO:0000256" key="2">
    <source>
        <dbReference type="SAM" id="MobiDB-lite"/>
    </source>
</evidence>
<evidence type="ECO:0000313" key="4">
    <source>
        <dbReference type="Proteomes" id="UP000792457"/>
    </source>
</evidence>
<feature type="compositionally biased region" description="Basic and acidic residues" evidence="2">
    <location>
        <begin position="14"/>
        <end position="25"/>
    </location>
</feature>
<feature type="compositionally biased region" description="Acidic residues" evidence="2">
    <location>
        <begin position="26"/>
        <end position="38"/>
    </location>
</feature>
<dbReference type="PANTHER" id="PTHR34344:SF1">
    <property type="entry name" value="BUBLIN COILED-COIL PROTEIN"/>
    <property type="match status" value="1"/>
</dbReference>
<organism evidence="3 4">
    <name type="scientific">Ladona fulva</name>
    <name type="common">Scarce chaser dragonfly</name>
    <name type="synonym">Libellula fulva</name>
    <dbReference type="NCBI Taxonomy" id="123851"/>
    <lineage>
        <taxon>Eukaryota</taxon>
        <taxon>Metazoa</taxon>
        <taxon>Ecdysozoa</taxon>
        <taxon>Arthropoda</taxon>
        <taxon>Hexapoda</taxon>
        <taxon>Insecta</taxon>
        <taxon>Pterygota</taxon>
        <taxon>Palaeoptera</taxon>
        <taxon>Odonata</taxon>
        <taxon>Epiprocta</taxon>
        <taxon>Anisoptera</taxon>
        <taxon>Libelluloidea</taxon>
        <taxon>Libellulidae</taxon>
        <taxon>Ladona</taxon>
    </lineage>
</organism>
<dbReference type="PANTHER" id="PTHR34344">
    <property type="entry name" value="UPF0184 PROTEIN C9ORF16"/>
    <property type="match status" value="1"/>
</dbReference>
<name>A0A8K0K6T9_LADFU</name>
<dbReference type="EMBL" id="KZ308392">
    <property type="protein sequence ID" value="KAG8228822.1"/>
    <property type="molecule type" value="Genomic_DNA"/>
</dbReference>
<proteinExistence type="predicted"/>